<keyword evidence="15" id="KW-1185">Reference proteome</keyword>
<name>A0A5P1X332_9LACO</name>
<keyword evidence="5 13" id="KW-0812">Transmembrane</keyword>
<keyword evidence="6" id="KW-0631">Potassium channel</keyword>
<dbReference type="GO" id="GO:0005267">
    <property type="term" value="F:potassium channel activity"/>
    <property type="evidence" value="ECO:0007669"/>
    <property type="project" value="UniProtKB-KW"/>
</dbReference>
<evidence type="ECO:0000256" key="6">
    <source>
        <dbReference type="ARBA" id="ARBA00022826"/>
    </source>
</evidence>
<sequence>MKIVSKSRLEAFSDGVFAIIITIIVLELSTPNQPTWSAIVSSGWIWKFMAYVISFLLTASFWISHHNIINSVRKVTTRLLWLIVLTIFPISLIPVATAWYGEFPTSVAPSVVYAVDYMLIIIMLYWLASMTSRQIEDEKQRNALKKINDTRLILIIPGLISIVFAFIWPLVTAVMIALFTRSWAIRAVIRNKG</sequence>
<feature type="transmembrane region" description="Helical" evidence="13">
    <location>
        <begin position="152"/>
        <end position="179"/>
    </location>
</feature>
<evidence type="ECO:0000256" key="7">
    <source>
        <dbReference type="ARBA" id="ARBA00022958"/>
    </source>
</evidence>
<evidence type="ECO:0000256" key="13">
    <source>
        <dbReference type="SAM" id="Phobius"/>
    </source>
</evidence>
<accession>A0A5P1X332</accession>
<keyword evidence="3" id="KW-0813">Transport</keyword>
<keyword evidence="10 13" id="KW-0472">Membrane</keyword>
<dbReference type="InterPro" id="IPR010617">
    <property type="entry name" value="TMEM175-like"/>
</dbReference>
<organism evidence="14 15">
    <name type="scientific">Paucilactobacillus nenjiangensis</name>
    <dbReference type="NCBI Taxonomy" id="1296540"/>
    <lineage>
        <taxon>Bacteria</taxon>
        <taxon>Bacillati</taxon>
        <taxon>Bacillota</taxon>
        <taxon>Bacilli</taxon>
        <taxon>Lactobacillales</taxon>
        <taxon>Lactobacillaceae</taxon>
        <taxon>Paucilactobacillus</taxon>
    </lineage>
</organism>
<dbReference type="Pfam" id="PF06736">
    <property type="entry name" value="TMEM175"/>
    <property type="match status" value="1"/>
</dbReference>
<proteinExistence type="inferred from homology"/>
<evidence type="ECO:0000256" key="8">
    <source>
        <dbReference type="ARBA" id="ARBA00022989"/>
    </source>
</evidence>
<dbReference type="GO" id="GO:0016020">
    <property type="term" value="C:membrane"/>
    <property type="evidence" value="ECO:0007669"/>
    <property type="project" value="UniProtKB-SubCell"/>
</dbReference>
<evidence type="ECO:0000256" key="1">
    <source>
        <dbReference type="ARBA" id="ARBA00004141"/>
    </source>
</evidence>
<evidence type="ECO:0000256" key="9">
    <source>
        <dbReference type="ARBA" id="ARBA00023065"/>
    </source>
</evidence>
<keyword evidence="11" id="KW-0407">Ion channel</keyword>
<gene>
    <name evidence="14" type="ORF">F0161_03780</name>
</gene>
<keyword evidence="9" id="KW-0406">Ion transport</keyword>
<comment type="similarity">
    <text evidence="2">Belongs to the TMEM175 family.</text>
</comment>
<feature type="transmembrane region" description="Helical" evidence="13">
    <location>
        <begin position="12"/>
        <end position="32"/>
    </location>
</feature>
<feature type="transmembrane region" description="Helical" evidence="13">
    <location>
        <begin position="44"/>
        <end position="63"/>
    </location>
</feature>
<keyword evidence="8 13" id="KW-1133">Transmembrane helix</keyword>
<reference evidence="14 15" key="1">
    <citation type="submission" date="2019-09" db="EMBL/GenBank/DDBJ databases">
        <title>Complete Genome Sequence of Lactobacillus nenjiangensis SH-Y15, isolated from sauerkraut.</title>
        <authorList>
            <person name="Yang H."/>
        </authorList>
    </citation>
    <scope>NUCLEOTIDE SEQUENCE [LARGE SCALE GENOMIC DNA]</scope>
    <source>
        <strain evidence="14 15">SH-Y15</strain>
    </source>
</reference>
<dbReference type="EMBL" id="CP043939">
    <property type="protein sequence ID" value="QER67079.1"/>
    <property type="molecule type" value="Genomic_DNA"/>
</dbReference>
<dbReference type="PANTHER" id="PTHR31462">
    <property type="entry name" value="ENDOSOMAL/LYSOSOMAL POTASSIUM CHANNEL TMEM175"/>
    <property type="match status" value="1"/>
</dbReference>
<feature type="transmembrane region" description="Helical" evidence="13">
    <location>
        <begin position="111"/>
        <end position="131"/>
    </location>
</feature>
<keyword evidence="4" id="KW-0633">Potassium transport</keyword>
<comment type="catalytic activity">
    <reaction evidence="12">
        <text>K(+)(in) = K(+)(out)</text>
        <dbReference type="Rhea" id="RHEA:29463"/>
        <dbReference type="ChEBI" id="CHEBI:29103"/>
    </reaction>
</comment>
<evidence type="ECO:0000313" key="15">
    <source>
        <dbReference type="Proteomes" id="UP000325295"/>
    </source>
</evidence>
<comment type="subcellular location">
    <subcellularLocation>
        <location evidence="1">Membrane</location>
        <topology evidence="1">Multi-pass membrane protein</topology>
    </subcellularLocation>
</comment>
<keyword evidence="7" id="KW-0630">Potassium</keyword>
<protein>
    <submittedName>
        <fullName evidence="14">DUF1211 domain-containing protein</fullName>
    </submittedName>
</protein>
<evidence type="ECO:0000256" key="12">
    <source>
        <dbReference type="ARBA" id="ARBA00034430"/>
    </source>
</evidence>
<feature type="transmembrane region" description="Helical" evidence="13">
    <location>
        <begin position="75"/>
        <end position="99"/>
    </location>
</feature>
<dbReference type="OrthoDB" id="7626281at2"/>
<evidence type="ECO:0000256" key="3">
    <source>
        <dbReference type="ARBA" id="ARBA00022448"/>
    </source>
</evidence>
<evidence type="ECO:0000313" key="14">
    <source>
        <dbReference type="EMBL" id="QER67079.1"/>
    </source>
</evidence>
<dbReference type="KEGG" id="lnn:F0161_03780"/>
<evidence type="ECO:0000256" key="10">
    <source>
        <dbReference type="ARBA" id="ARBA00023136"/>
    </source>
</evidence>
<dbReference type="Proteomes" id="UP000325295">
    <property type="component" value="Chromosome"/>
</dbReference>
<dbReference type="GO" id="GO:0015252">
    <property type="term" value="F:proton channel activity"/>
    <property type="evidence" value="ECO:0007669"/>
    <property type="project" value="InterPro"/>
</dbReference>
<dbReference type="PANTHER" id="PTHR31462:SF5">
    <property type="entry name" value="ENDOSOMAL_LYSOSOMAL PROTON CHANNEL TMEM175"/>
    <property type="match status" value="1"/>
</dbReference>
<evidence type="ECO:0000256" key="4">
    <source>
        <dbReference type="ARBA" id="ARBA00022538"/>
    </source>
</evidence>
<dbReference type="AlphaFoldDB" id="A0A5P1X332"/>
<evidence type="ECO:0000256" key="5">
    <source>
        <dbReference type="ARBA" id="ARBA00022692"/>
    </source>
</evidence>
<evidence type="ECO:0000256" key="2">
    <source>
        <dbReference type="ARBA" id="ARBA00006920"/>
    </source>
</evidence>
<evidence type="ECO:0000256" key="11">
    <source>
        <dbReference type="ARBA" id="ARBA00023303"/>
    </source>
</evidence>